<keyword evidence="3" id="KW-1185">Reference proteome</keyword>
<dbReference type="RefSeq" id="XP_025598053.1">
    <property type="nucleotide sequence ID" value="XM_025745677.1"/>
</dbReference>
<proteinExistence type="predicted"/>
<dbReference type="EMBL" id="KZ819294">
    <property type="protein sequence ID" value="PWN97774.1"/>
    <property type="molecule type" value="Genomic_DNA"/>
</dbReference>
<protein>
    <submittedName>
        <fullName evidence="2">Uncharacterized protein</fullName>
    </submittedName>
</protein>
<dbReference type="GeneID" id="37273221"/>
<feature type="region of interest" description="Disordered" evidence="1">
    <location>
        <begin position="1"/>
        <end position="97"/>
    </location>
</feature>
<dbReference type="AlphaFoldDB" id="A0A316Z9T5"/>
<evidence type="ECO:0000313" key="3">
    <source>
        <dbReference type="Proteomes" id="UP000245946"/>
    </source>
</evidence>
<feature type="region of interest" description="Disordered" evidence="1">
    <location>
        <begin position="128"/>
        <end position="156"/>
    </location>
</feature>
<dbReference type="Proteomes" id="UP000245946">
    <property type="component" value="Unassembled WGS sequence"/>
</dbReference>
<sequence>MRGTLSMSTDATGGCGESEACGGVRQPQTMRRCRAGGPSGRGGAAKRSVARSPRHAPGGEPRTCRVRRRWTTGAAQPASSRRRTPSCPWSCGTRARQGRRALRCGVVSVRCSARCGLGAECKRGLEAVTKPEREQASAAGWKRSRSAGSMVKSAQP</sequence>
<feature type="compositionally biased region" description="Polar residues" evidence="1">
    <location>
        <begin position="1"/>
        <end position="11"/>
    </location>
</feature>
<accession>A0A316Z9T5</accession>
<evidence type="ECO:0000256" key="1">
    <source>
        <dbReference type="SAM" id="MobiDB-lite"/>
    </source>
</evidence>
<gene>
    <name evidence="2" type="ORF">FA09DRAFT_46821</name>
</gene>
<reference evidence="2 3" key="1">
    <citation type="journal article" date="2018" name="Mol. Biol. Evol.">
        <title>Broad Genomic Sampling Reveals a Smut Pathogenic Ancestry of the Fungal Clade Ustilaginomycotina.</title>
        <authorList>
            <person name="Kijpornyongpan T."/>
            <person name="Mondo S.J."/>
            <person name="Barry K."/>
            <person name="Sandor L."/>
            <person name="Lee J."/>
            <person name="Lipzen A."/>
            <person name="Pangilinan J."/>
            <person name="LaButti K."/>
            <person name="Hainaut M."/>
            <person name="Henrissat B."/>
            <person name="Grigoriev I.V."/>
            <person name="Spatafora J.W."/>
            <person name="Aime M.C."/>
        </authorList>
    </citation>
    <scope>NUCLEOTIDE SEQUENCE [LARGE SCALE GENOMIC DNA]</scope>
    <source>
        <strain evidence="2 3">MCA 4186</strain>
    </source>
</reference>
<evidence type="ECO:0000313" key="2">
    <source>
        <dbReference type="EMBL" id="PWN97774.1"/>
    </source>
</evidence>
<name>A0A316Z9T5_9BASI</name>
<organism evidence="2 3">
    <name type="scientific">Tilletiopsis washingtonensis</name>
    <dbReference type="NCBI Taxonomy" id="58919"/>
    <lineage>
        <taxon>Eukaryota</taxon>
        <taxon>Fungi</taxon>
        <taxon>Dikarya</taxon>
        <taxon>Basidiomycota</taxon>
        <taxon>Ustilaginomycotina</taxon>
        <taxon>Exobasidiomycetes</taxon>
        <taxon>Entylomatales</taxon>
        <taxon>Entylomatales incertae sedis</taxon>
        <taxon>Tilletiopsis</taxon>
    </lineage>
</organism>